<protein>
    <submittedName>
        <fullName evidence="2">Uncharacterized protein</fullName>
    </submittedName>
</protein>
<gene>
    <name evidence="2" type="ORF">E2C01_031067</name>
</gene>
<comment type="caution">
    <text evidence="2">The sequence shown here is derived from an EMBL/GenBank/DDBJ whole genome shotgun (WGS) entry which is preliminary data.</text>
</comment>
<evidence type="ECO:0000256" key="1">
    <source>
        <dbReference type="SAM" id="MobiDB-lite"/>
    </source>
</evidence>
<evidence type="ECO:0000313" key="3">
    <source>
        <dbReference type="Proteomes" id="UP000324222"/>
    </source>
</evidence>
<reference evidence="2 3" key="1">
    <citation type="submission" date="2019-05" db="EMBL/GenBank/DDBJ databases">
        <title>Another draft genome of Portunus trituberculatus and its Hox gene families provides insights of decapod evolution.</title>
        <authorList>
            <person name="Jeong J.-H."/>
            <person name="Song I."/>
            <person name="Kim S."/>
            <person name="Choi T."/>
            <person name="Kim D."/>
            <person name="Ryu S."/>
            <person name="Kim W."/>
        </authorList>
    </citation>
    <scope>NUCLEOTIDE SEQUENCE [LARGE SCALE GENOMIC DNA]</scope>
    <source>
        <tissue evidence="2">Muscle</tissue>
    </source>
</reference>
<evidence type="ECO:0000313" key="2">
    <source>
        <dbReference type="EMBL" id="MPC37580.1"/>
    </source>
</evidence>
<dbReference type="Proteomes" id="UP000324222">
    <property type="component" value="Unassembled WGS sequence"/>
</dbReference>
<proteinExistence type="predicted"/>
<dbReference type="AlphaFoldDB" id="A0A5B7ES32"/>
<dbReference type="EMBL" id="VSRR010003824">
    <property type="protein sequence ID" value="MPC37580.1"/>
    <property type="molecule type" value="Genomic_DNA"/>
</dbReference>
<keyword evidence="3" id="KW-1185">Reference proteome</keyword>
<feature type="compositionally biased region" description="Low complexity" evidence="1">
    <location>
        <begin position="79"/>
        <end position="97"/>
    </location>
</feature>
<accession>A0A5B7ES32</accession>
<sequence length="119" mass="13072">MPCHTGRLVRGTYNPLSDTLLCGKAFPVSETWSLVQENKRVREPSGGPDKVAIPHAILGTGVVVRIVTLDPKWQWQNKPSTPSPIHTITPLRTDPQTPTLPPPLQTLVPPTTGPWKQTQ</sequence>
<organism evidence="2 3">
    <name type="scientific">Portunus trituberculatus</name>
    <name type="common">Swimming crab</name>
    <name type="synonym">Neptunus trituberculatus</name>
    <dbReference type="NCBI Taxonomy" id="210409"/>
    <lineage>
        <taxon>Eukaryota</taxon>
        <taxon>Metazoa</taxon>
        <taxon>Ecdysozoa</taxon>
        <taxon>Arthropoda</taxon>
        <taxon>Crustacea</taxon>
        <taxon>Multicrustacea</taxon>
        <taxon>Malacostraca</taxon>
        <taxon>Eumalacostraca</taxon>
        <taxon>Eucarida</taxon>
        <taxon>Decapoda</taxon>
        <taxon>Pleocyemata</taxon>
        <taxon>Brachyura</taxon>
        <taxon>Eubrachyura</taxon>
        <taxon>Portunoidea</taxon>
        <taxon>Portunidae</taxon>
        <taxon>Portuninae</taxon>
        <taxon>Portunus</taxon>
    </lineage>
</organism>
<feature type="region of interest" description="Disordered" evidence="1">
    <location>
        <begin position="78"/>
        <end position="119"/>
    </location>
</feature>
<feature type="compositionally biased region" description="Low complexity" evidence="1">
    <location>
        <begin position="105"/>
        <end position="119"/>
    </location>
</feature>
<name>A0A5B7ES32_PORTR</name>